<evidence type="ECO:0000256" key="1">
    <source>
        <dbReference type="ARBA" id="ARBA00004651"/>
    </source>
</evidence>
<evidence type="ECO:0000313" key="11">
    <source>
        <dbReference type="Proteomes" id="UP001524473"/>
    </source>
</evidence>
<name>A0ABT1RYY5_9FIRM</name>
<dbReference type="Pfam" id="PF00005">
    <property type="entry name" value="ABC_tran"/>
    <property type="match status" value="1"/>
</dbReference>
<keyword evidence="4 10" id="KW-0067">ATP-binding</keyword>
<organism evidence="10 11">
    <name type="scientific">Neglectibacter timonensis</name>
    <dbReference type="NCBI Taxonomy" id="1776382"/>
    <lineage>
        <taxon>Bacteria</taxon>
        <taxon>Bacillati</taxon>
        <taxon>Bacillota</taxon>
        <taxon>Clostridia</taxon>
        <taxon>Eubacteriales</taxon>
        <taxon>Oscillospiraceae</taxon>
        <taxon>Neglectibacter</taxon>
    </lineage>
</organism>
<dbReference type="Proteomes" id="UP001524473">
    <property type="component" value="Unassembled WGS sequence"/>
</dbReference>
<evidence type="ECO:0000256" key="7">
    <source>
        <dbReference type="SAM" id="Phobius"/>
    </source>
</evidence>
<protein>
    <submittedName>
        <fullName evidence="10">ABC transporter ATP-binding protein/permease</fullName>
    </submittedName>
</protein>
<dbReference type="PROSITE" id="PS50929">
    <property type="entry name" value="ABC_TM1F"/>
    <property type="match status" value="1"/>
</dbReference>
<keyword evidence="5 7" id="KW-1133">Transmembrane helix</keyword>
<dbReference type="GO" id="GO:0005524">
    <property type="term" value="F:ATP binding"/>
    <property type="evidence" value="ECO:0007669"/>
    <property type="project" value="UniProtKB-KW"/>
</dbReference>
<dbReference type="InterPro" id="IPR011527">
    <property type="entry name" value="ABC1_TM_dom"/>
</dbReference>
<dbReference type="InterPro" id="IPR003439">
    <property type="entry name" value="ABC_transporter-like_ATP-bd"/>
</dbReference>
<evidence type="ECO:0000259" key="8">
    <source>
        <dbReference type="PROSITE" id="PS50893"/>
    </source>
</evidence>
<keyword evidence="11" id="KW-1185">Reference proteome</keyword>
<accession>A0ABT1RYY5</accession>
<dbReference type="PANTHER" id="PTHR43394">
    <property type="entry name" value="ATP-DEPENDENT PERMEASE MDL1, MITOCHONDRIAL"/>
    <property type="match status" value="1"/>
</dbReference>
<keyword evidence="6 7" id="KW-0472">Membrane</keyword>
<dbReference type="PANTHER" id="PTHR43394:SF1">
    <property type="entry name" value="ATP-BINDING CASSETTE SUB-FAMILY B MEMBER 10, MITOCHONDRIAL"/>
    <property type="match status" value="1"/>
</dbReference>
<evidence type="ECO:0000256" key="4">
    <source>
        <dbReference type="ARBA" id="ARBA00022840"/>
    </source>
</evidence>
<feature type="domain" description="ABC transporter" evidence="8">
    <location>
        <begin position="332"/>
        <end position="567"/>
    </location>
</feature>
<comment type="subcellular location">
    <subcellularLocation>
        <location evidence="1">Cell membrane</location>
        <topology evidence="1">Multi-pass membrane protein</topology>
    </subcellularLocation>
</comment>
<dbReference type="InterPro" id="IPR017871">
    <property type="entry name" value="ABC_transporter-like_CS"/>
</dbReference>
<dbReference type="SUPFAM" id="SSF90123">
    <property type="entry name" value="ABC transporter transmembrane region"/>
    <property type="match status" value="1"/>
</dbReference>
<dbReference type="InterPro" id="IPR036640">
    <property type="entry name" value="ABC1_TM_sf"/>
</dbReference>
<dbReference type="InterPro" id="IPR039421">
    <property type="entry name" value="Type_1_exporter"/>
</dbReference>
<sequence>MKKLLVYMKEYKKESILGPLFKLLEATFELLVPLVMASVIDVGIHNRDQNYIIRMCLLLVGLGVVGLICSITAQYFAAKASVGFAANLRRALFSHIQSLSFTEMDRVGGATLITRMTSDVNQVQNGVNLTLRLLLRSPFVVFGAMVMAFTVDWKAALVFAAVIPLLAAVVFGIMLWTMPRYKKVQAGLDRVLGITRENLTGVRVVRAFGREEAETRRFQESNRELTNLQVFVGRISSLMNPLTFVLINVAAAVLIWVGAVRVDAGFLTQGAVVALLNYMSQILVELIKMANLIINISKALACTNRISNVLETESTLASPVSPKASGEERGTVVFENVSLTYAGAGAPSLTNLSFRAGPGETIGIIGGTGSGKSTVVNLIPRFYDVTEGRVLVDGVDVREYDVNVLRGKIGAVMQKAVLFTGTIRENLLWGREDAGEEELWQALETAQAREFVEQKPGKLEEAVSQGGKNLSGGQKQRLTIARALVRRPEILILDDSASALDFATDAKLRKAIREMPGAPTVFLVSQRASSLQYADQIIVLDDGEAVGIGTHSELLESCEVYREIYESQFQKAGKEAAV</sequence>
<dbReference type="PROSITE" id="PS50893">
    <property type="entry name" value="ABC_TRANSPORTER_2"/>
    <property type="match status" value="1"/>
</dbReference>
<dbReference type="PROSITE" id="PS00211">
    <property type="entry name" value="ABC_TRANSPORTER_1"/>
    <property type="match status" value="1"/>
</dbReference>
<dbReference type="Pfam" id="PF00664">
    <property type="entry name" value="ABC_membrane"/>
    <property type="match status" value="1"/>
</dbReference>
<gene>
    <name evidence="10" type="ORF">NE695_08105</name>
</gene>
<dbReference type="SUPFAM" id="SSF52540">
    <property type="entry name" value="P-loop containing nucleoside triphosphate hydrolases"/>
    <property type="match status" value="1"/>
</dbReference>
<evidence type="ECO:0000259" key="9">
    <source>
        <dbReference type="PROSITE" id="PS50929"/>
    </source>
</evidence>
<evidence type="ECO:0000256" key="2">
    <source>
        <dbReference type="ARBA" id="ARBA00022692"/>
    </source>
</evidence>
<proteinExistence type="predicted"/>
<keyword evidence="2 7" id="KW-0812">Transmembrane</keyword>
<dbReference type="InterPro" id="IPR027417">
    <property type="entry name" value="P-loop_NTPase"/>
</dbReference>
<dbReference type="SMART" id="SM00382">
    <property type="entry name" value="AAA"/>
    <property type="match status" value="1"/>
</dbReference>
<reference evidence="10 11" key="1">
    <citation type="submission" date="2022-06" db="EMBL/GenBank/DDBJ databases">
        <title>Isolation of gut microbiota from human fecal samples.</title>
        <authorList>
            <person name="Pamer E.G."/>
            <person name="Barat B."/>
            <person name="Waligurski E."/>
            <person name="Medina S."/>
            <person name="Paddock L."/>
            <person name="Mostad J."/>
        </authorList>
    </citation>
    <scope>NUCLEOTIDE SEQUENCE [LARGE SCALE GENOMIC DNA]</scope>
    <source>
        <strain evidence="10 11">DFI.9.73</strain>
    </source>
</reference>
<feature type="transmembrane region" description="Helical" evidence="7">
    <location>
        <begin position="157"/>
        <end position="176"/>
    </location>
</feature>
<evidence type="ECO:0000313" key="10">
    <source>
        <dbReference type="EMBL" id="MCQ4839876.1"/>
    </source>
</evidence>
<feature type="domain" description="ABC transmembrane type-1" evidence="9">
    <location>
        <begin position="16"/>
        <end position="298"/>
    </location>
</feature>
<comment type="caution">
    <text evidence="10">The sequence shown here is derived from an EMBL/GenBank/DDBJ whole genome shotgun (WGS) entry which is preliminary data.</text>
</comment>
<dbReference type="EMBL" id="JANFZH010000015">
    <property type="protein sequence ID" value="MCQ4839876.1"/>
    <property type="molecule type" value="Genomic_DNA"/>
</dbReference>
<dbReference type="Gene3D" id="1.20.1560.10">
    <property type="entry name" value="ABC transporter type 1, transmembrane domain"/>
    <property type="match status" value="1"/>
</dbReference>
<keyword evidence="3" id="KW-0547">Nucleotide-binding</keyword>
<evidence type="ECO:0000256" key="5">
    <source>
        <dbReference type="ARBA" id="ARBA00022989"/>
    </source>
</evidence>
<evidence type="ECO:0000256" key="6">
    <source>
        <dbReference type="ARBA" id="ARBA00023136"/>
    </source>
</evidence>
<evidence type="ECO:0000256" key="3">
    <source>
        <dbReference type="ARBA" id="ARBA00022741"/>
    </source>
</evidence>
<dbReference type="RefSeq" id="WP_256191783.1">
    <property type="nucleotide sequence ID" value="NZ_JANFZH010000015.1"/>
</dbReference>
<feature type="transmembrane region" description="Helical" evidence="7">
    <location>
        <begin position="242"/>
        <end position="260"/>
    </location>
</feature>
<dbReference type="CDD" id="cd18548">
    <property type="entry name" value="ABC_6TM_Tm287_like"/>
    <property type="match status" value="1"/>
</dbReference>
<feature type="transmembrane region" description="Helical" evidence="7">
    <location>
        <begin position="52"/>
        <end position="77"/>
    </location>
</feature>
<dbReference type="Gene3D" id="3.40.50.300">
    <property type="entry name" value="P-loop containing nucleotide triphosphate hydrolases"/>
    <property type="match status" value="1"/>
</dbReference>
<dbReference type="InterPro" id="IPR003593">
    <property type="entry name" value="AAA+_ATPase"/>
</dbReference>